<dbReference type="Proteomes" id="UP000240760">
    <property type="component" value="Unassembled WGS sequence"/>
</dbReference>
<gene>
    <name evidence="2" type="ORF">M440DRAFT_1023099</name>
</gene>
<sequence length="96" mass="10633">MYHSHEASTDMVKVMLCTFTSVFATIRHLVETLEVVVLQMPRQHPGVVLGMNSCPNTSPSSRVSLVPGAACPDQRLVNVVIFLLSYVTLLWTVYVV</sequence>
<feature type="transmembrane region" description="Helical" evidence="1">
    <location>
        <begin position="76"/>
        <end position="95"/>
    </location>
</feature>
<keyword evidence="1" id="KW-0472">Membrane</keyword>
<dbReference type="AlphaFoldDB" id="A0A2T4CJN3"/>
<evidence type="ECO:0000313" key="2">
    <source>
        <dbReference type="EMBL" id="PTB81753.1"/>
    </source>
</evidence>
<keyword evidence="1" id="KW-1133">Transmembrane helix</keyword>
<proteinExistence type="predicted"/>
<dbReference type="EMBL" id="KZ679126">
    <property type="protein sequence ID" value="PTB81753.1"/>
    <property type="molecule type" value="Genomic_DNA"/>
</dbReference>
<keyword evidence="1" id="KW-0812">Transmembrane</keyword>
<organism evidence="2 3">
    <name type="scientific">Trichoderma longibrachiatum ATCC 18648</name>
    <dbReference type="NCBI Taxonomy" id="983965"/>
    <lineage>
        <taxon>Eukaryota</taxon>
        <taxon>Fungi</taxon>
        <taxon>Dikarya</taxon>
        <taxon>Ascomycota</taxon>
        <taxon>Pezizomycotina</taxon>
        <taxon>Sordariomycetes</taxon>
        <taxon>Hypocreomycetidae</taxon>
        <taxon>Hypocreales</taxon>
        <taxon>Hypocreaceae</taxon>
        <taxon>Trichoderma</taxon>
    </lineage>
</organism>
<reference evidence="2 3" key="1">
    <citation type="submission" date="2016-07" db="EMBL/GenBank/DDBJ databases">
        <title>Multiple horizontal gene transfer events from other fungi enriched the ability of initially mycotrophic Trichoderma (Ascomycota) to feed on dead plant biomass.</title>
        <authorList>
            <consortium name="DOE Joint Genome Institute"/>
            <person name="Aerts A."/>
            <person name="Atanasova L."/>
            <person name="Chenthamara K."/>
            <person name="Zhang J."/>
            <person name="Grujic M."/>
            <person name="Henrissat B."/>
            <person name="Kuo A."/>
            <person name="Salamov A."/>
            <person name="Lipzen A."/>
            <person name="Labutti K."/>
            <person name="Barry K."/>
            <person name="Miao Y."/>
            <person name="Rahimi M.J."/>
            <person name="Shen Q."/>
            <person name="Grigoriev I.V."/>
            <person name="Kubicek C.P."/>
            <person name="Druzhinina I.S."/>
        </authorList>
    </citation>
    <scope>NUCLEOTIDE SEQUENCE [LARGE SCALE GENOMIC DNA]</scope>
    <source>
        <strain evidence="2 3">ATCC 18648</strain>
    </source>
</reference>
<protein>
    <submittedName>
        <fullName evidence="2">Uncharacterized protein</fullName>
    </submittedName>
</protein>
<evidence type="ECO:0000313" key="3">
    <source>
        <dbReference type="Proteomes" id="UP000240760"/>
    </source>
</evidence>
<name>A0A2T4CJN3_TRILO</name>
<accession>A0A2T4CJN3</accession>
<evidence type="ECO:0000256" key="1">
    <source>
        <dbReference type="SAM" id="Phobius"/>
    </source>
</evidence>
<keyword evidence="3" id="KW-1185">Reference proteome</keyword>